<evidence type="ECO:0008006" key="4">
    <source>
        <dbReference type="Google" id="ProtNLM"/>
    </source>
</evidence>
<feature type="compositionally biased region" description="Basic and acidic residues" evidence="1">
    <location>
        <begin position="66"/>
        <end position="130"/>
    </location>
</feature>
<proteinExistence type="predicted"/>
<dbReference type="Proteomes" id="UP001198602">
    <property type="component" value="Unassembled WGS sequence"/>
</dbReference>
<evidence type="ECO:0000313" key="2">
    <source>
        <dbReference type="EMBL" id="MCA1855097.1"/>
    </source>
</evidence>
<accession>A0ABS7Y7V7</accession>
<keyword evidence="3" id="KW-1185">Reference proteome</keyword>
<dbReference type="RefSeq" id="WP_224942316.1">
    <property type="nucleotide sequence ID" value="NZ_JAHYBX010000001.1"/>
</dbReference>
<sequence>MNDVFIKNQAGSAVRACGKGQRLAGLVRHGVLACMMACAAAGAMAAGQDRGQPPMRDRYDSRVQDPRFDQRAYEMRDERRDERRQEQAMREQIMREQAMREQGMREEGRRGRMTPDERSDLRRQINEAGKDLYPNARRR</sequence>
<evidence type="ECO:0000313" key="3">
    <source>
        <dbReference type="Proteomes" id="UP001198602"/>
    </source>
</evidence>
<gene>
    <name evidence="2" type="ORF">LE190_04015</name>
</gene>
<organism evidence="2 3">
    <name type="scientific">Massilia hydrophila</name>
    <dbReference type="NCBI Taxonomy" id="3044279"/>
    <lineage>
        <taxon>Bacteria</taxon>
        <taxon>Pseudomonadati</taxon>
        <taxon>Pseudomonadota</taxon>
        <taxon>Betaproteobacteria</taxon>
        <taxon>Burkholderiales</taxon>
        <taxon>Oxalobacteraceae</taxon>
        <taxon>Telluria group</taxon>
        <taxon>Massilia</taxon>
    </lineage>
</organism>
<dbReference type="EMBL" id="JAHYBX010000001">
    <property type="protein sequence ID" value="MCA1855097.1"/>
    <property type="molecule type" value="Genomic_DNA"/>
</dbReference>
<evidence type="ECO:0000256" key="1">
    <source>
        <dbReference type="SAM" id="MobiDB-lite"/>
    </source>
</evidence>
<feature type="region of interest" description="Disordered" evidence="1">
    <location>
        <begin position="66"/>
        <end position="139"/>
    </location>
</feature>
<reference evidence="2 3" key="1">
    <citation type="submission" date="2021-07" db="EMBL/GenBank/DDBJ databases">
        <title>Characterization of Violacein-producing bacteria and related species.</title>
        <authorList>
            <person name="Wilson H.S."/>
            <person name="De Leon M.E."/>
        </authorList>
    </citation>
    <scope>NUCLEOTIDE SEQUENCE [LARGE SCALE GENOMIC DNA]</scope>
    <source>
        <strain evidence="2 3">HSC-2F05</strain>
    </source>
</reference>
<protein>
    <recommendedName>
        <fullName evidence="4">DUF4148 domain-containing protein</fullName>
    </recommendedName>
</protein>
<name>A0ABS7Y7V7_9BURK</name>
<comment type="caution">
    <text evidence="2">The sequence shown here is derived from an EMBL/GenBank/DDBJ whole genome shotgun (WGS) entry which is preliminary data.</text>
</comment>